<accession>A0A165CB67</accession>
<gene>
    <name evidence="2" type="ORF">EXIGLDRAFT_354658</name>
</gene>
<dbReference type="AlphaFoldDB" id="A0A165CB67"/>
<dbReference type="InParanoid" id="A0A165CB67"/>
<reference evidence="2 3" key="1">
    <citation type="journal article" date="2016" name="Mol. Biol. Evol.">
        <title>Comparative Genomics of Early-Diverging Mushroom-Forming Fungi Provides Insights into the Origins of Lignocellulose Decay Capabilities.</title>
        <authorList>
            <person name="Nagy L.G."/>
            <person name="Riley R."/>
            <person name="Tritt A."/>
            <person name="Adam C."/>
            <person name="Daum C."/>
            <person name="Floudas D."/>
            <person name="Sun H."/>
            <person name="Yadav J.S."/>
            <person name="Pangilinan J."/>
            <person name="Larsson K.H."/>
            <person name="Matsuura K."/>
            <person name="Barry K."/>
            <person name="Labutti K."/>
            <person name="Kuo R."/>
            <person name="Ohm R.A."/>
            <person name="Bhattacharya S.S."/>
            <person name="Shirouzu T."/>
            <person name="Yoshinaga Y."/>
            <person name="Martin F.M."/>
            <person name="Grigoriev I.V."/>
            <person name="Hibbett D.S."/>
        </authorList>
    </citation>
    <scope>NUCLEOTIDE SEQUENCE [LARGE SCALE GENOMIC DNA]</scope>
    <source>
        <strain evidence="2 3">HHB12029</strain>
    </source>
</reference>
<keyword evidence="3" id="KW-1185">Reference proteome</keyword>
<name>A0A165CB67_EXIGL</name>
<sequence>MIFNTATWRLSCPMHTLAIHLGSDNAPRPVVQLPRSTLERIFKLLRGRGSWTDVVRWSVIFVHAFPPRPDDPSLSTIRRPSGRTTASNSCARASIFRMCTAMARSARAAQPCGRANVREWAHAWVCGACSEMYTAPLLGVSARDSSSTARYCPTWSFNCLAQKGPRCSMTAPSPCRMRCRLVRCRLCFVRGDRWREGDPGGKEDLFAHVQGSGILRRISSESEKASSRTDGAQQAVRPSSS</sequence>
<evidence type="ECO:0000313" key="3">
    <source>
        <dbReference type="Proteomes" id="UP000077266"/>
    </source>
</evidence>
<proteinExistence type="predicted"/>
<feature type="compositionally biased region" description="Basic and acidic residues" evidence="1">
    <location>
        <begin position="218"/>
        <end position="227"/>
    </location>
</feature>
<dbReference type="Proteomes" id="UP000077266">
    <property type="component" value="Unassembled WGS sequence"/>
</dbReference>
<protein>
    <submittedName>
        <fullName evidence="2">Uncharacterized protein</fullName>
    </submittedName>
</protein>
<evidence type="ECO:0000313" key="2">
    <source>
        <dbReference type="EMBL" id="KZV82153.1"/>
    </source>
</evidence>
<organism evidence="2 3">
    <name type="scientific">Exidia glandulosa HHB12029</name>
    <dbReference type="NCBI Taxonomy" id="1314781"/>
    <lineage>
        <taxon>Eukaryota</taxon>
        <taxon>Fungi</taxon>
        <taxon>Dikarya</taxon>
        <taxon>Basidiomycota</taxon>
        <taxon>Agaricomycotina</taxon>
        <taxon>Agaricomycetes</taxon>
        <taxon>Auriculariales</taxon>
        <taxon>Exidiaceae</taxon>
        <taxon>Exidia</taxon>
    </lineage>
</organism>
<feature type="region of interest" description="Disordered" evidence="1">
    <location>
        <begin position="218"/>
        <end position="241"/>
    </location>
</feature>
<evidence type="ECO:0000256" key="1">
    <source>
        <dbReference type="SAM" id="MobiDB-lite"/>
    </source>
</evidence>
<dbReference type="EMBL" id="KV426343">
    <property type="protein sequence ID" value="KZV82153.1"/>
    <property type="molecule type" value="Genomic_DNA"/>
</dbReference>
<feature type="compositionally biased region" description="Polar residues" evidence="1">
    <location>
        <begin position="228"/>
        <end position="241"/>
    </location>
</feature>